<sequence>MTTIDIGILVFCVFMAAVGWRQGLIVGALSLVGFAAGAYAGTRLAAAIVHGGSSSPYAPLFGLLGALFVGGLLSAGLEVLGIGLRRRLSAVPSLTFFDGILGAALSTALGLAICWVIGAVALQTPGARQYRADIQRSKVLQRLNDILPPSGGLLNAIARFDPFPTLNGPSAQVAAPPRGVGRDPHIRRVAGSVVRVTGTACGLGIEGSGWVAGPGLVVTNAHVVAGEDDTGVQVEGSGTRLPAKAVAFDPKNDIAVLRVGGLTAPALTLAHDPPVGRIGAVLGFPRNGPYDVRDARLGPTRSVISSDAYGNPGVRRSIVVFRALVRPGNSGGPVVDTRSRVIATVFATASDRGRRHTGYGVPNAVVRKHLSGLGGRVSTGPCAP</sequence>
<dbReference type="Proteomes" id="UP001056035">
    <property type="component" value="Chromosome"/>
</dbReference>
<dbReference type="GO" id="GO:0006508">
    <property type="term" value="P:proteolysis"/>
    <property type="evidence" value="ECO:0007669"/>
    <property type="project" value="UniProtKB-KW"/>
</dbReference>
<evidence type="ECO:0000256" key="4">
    <source>
        <dbReference type="ARBA" id="ARBA00023136"/>
    </source>
</evidence>
<dbReference type="Pfam" id="PF02674">
    <property type="entry name" value="Colicin_V"/>
    <property type="match status" value="1"/>
</dbReference>
<feature type="transmembrane region" description="Helical" evidence="5">
    <location>
        <begin position="60"/>
        <end position="84"/>
    </location>
</feature>
<comment type="subcellular location">
    <subcellularLocation>
        <location evidence="1">Membrane</location>
        <topology evidence="1">Multi-pass membrane protein</topology>
    </subcellularLocation>
</comment>
<dbReference type="InterPro" id="IPR001940">
    <property type="entry name" value="Peptidase_S1C"/>
</dbReference>
<dbReference type="SUPFAM" id="SSF50494">
    <property type="entry name" value="Trypsin-like serine proteases"/>
    <property type="match status" value="1"/>
</dbReference>
<keyword evidence="7" id="KW-1185">Reference proteome</keyword>
<gene>
    <name evidence="6" type="ORF">NBH00_10270</name>
</gene>
<evidence type="ECO:0000256" key="1">
    <source>
        <dbReference type="ARBA" id="ARBA00004141"/>
    </source>
</evidence>
<dbReference type="NCBIfam" id="NF033740">
    <property type="entry name" value="MarP_fam_protase"/>
    <property type="match status" value="1"/>
</dbReference>
<name>A0ABY5DYD1_9ACTN</name>
<keyword evidence="2 5" id="KW-0812">Transmembrane</keyword>
<dbReference type="EMBL" id="CP098502">
    <property type="protein sequence ID" value="UTI66574.1"/>
    <property type="molecule type" value="Genomic_DNA"/>
</dbReference>
<reference evidence="6 7" key="1">
    <citation type="submission" date="2022-06" db="EMBL/GenBank/DDBJ databases">
        <title>Paraconexibacter antarcticus.</title>
        <authorList>
            <person name="Kim C.S."/>
        </authorList>
    </citation>
    <scope>NUCLEOTIDE SEQUENCE [LARGE SCALE GENOMIC DNA]</scope>
    <source>
        <strain evidence="6 7">02-257</strain>
    </source>
</reference>
<keyword evidence="6" id="KW-0645">Protease</keyword>
<dbReference type="InterPro" id="IPR009003">
    <property type="entry name" value="Peptidase_S1_PA"/>
</dbReference>
<dbReference type="Pfam" id="PF13365">
    <property type="entry name" value="Trypsin_2"/>
    <property type="match status" value="1"/>
</dbReference>
<feature type="transmembrane region" description="Helical" evidence="5">
    <location>
        <begin position="7"/>
        <end position="40"/>
    </location>
</feature>
<evidence type="ECO:0000313" key="7">
    <source>
        <dbReference type="Proteomes" id="UP001056035"/>
    </source>
</evidence>
<dbReference type="Gene3D" id="2.40.10.10">
    <property type="entry name" value="Trypsin-like serine proteases"/>
    <property type="match status" value="2"/>
</dbReference>
<keyword evidence="3 5" id="KW-1133">Transmembrane helix</keyword>
<evidence type="ECO:0000256" key="3">
    <source>
        <dbReference type="ARBA" id="ARBA00022989"/>
    </source>
</evidence>
<dbReference type="InterPro" id="IPR043504">
    <property type="entry name" value="Peptidase_S1_PA_chymotrypsin"/>
</dbReference>
<dbReference type="PANTHER" id="PTHR43019:SF23">
    <property type="entry name" value="PROTEASE DO-LIKE 5, CHLOROPLASTIC"/>
    <property type="match status" value="1"/>
</dbReference>
<evidence type="ECO:0000256" key="5">
    <source>
        <dbReference type="SAM" id="Phobius"/>
    </source>
</evidence>
<keyword evidence="4 5" id="KW-0472">Membrane</keyword>
<dbReference type="GO" id="GO:0008233">
    <property type="term" value="F:peptidase activity"/>
    <property type="evidence" value="ECO:0007669"/>
    <property type="project" value="UniProtKB-KW"/>
</dbReference>
<dbReference type="InterPro" id="IPR047680">
    <property type="entry name" value="MarP-like"/>
</dbReference>
<accession>A0ABY5DYD1</accession>
<dbReference type="EC" id="3.4.21.-" evidence="6"/>
<dbReference type="PANTHER" id="PTHR43019">
    <property type="entry name" value="SERINE ENDOPROTEASE DEGS"/>
    <property type="match status" value="1"/>
</dbReference>
<evidence type="ECO:0000313" key="6">
    <source>
        <dbReference type="EMBL" id="UTI66574.1"/>
    </source>
</evidence>
<dbReference type="PRINTS" id="PR00834">
    <property type="entry name" value="PROTEASES2C"/>
</dbReference>
<dbReference type="InterPro" id="IPR003825">
    <property type="entry name" value="Colicin-V_CvpA"/>
</dbReference>
<feature type="transmembrane region" description="Helical" evidence="5">
    <location>
        <begin position="96"/>
        <end position="122"/>
    </location>
</feature>
<organism evidence="6 7">
    <name type="scientific">Paraconexibacter antarcticus</name>
    <dbReference type="NCBI Taxonomy" id="2949664"/>
    <lineage>
        <taxon>Bacteria</taxon>
        <taxon>Bacillati</taxon>
        <taxon>Actinomycetota</taxon>
        <taxon>Thermoleophilia</taxon>
        <taxon>Solirubrobacterales</taxon>
        <taxon>Paraconexibacteraceae</taxon>
        <taxon>Paraconexibacter</taxon>
    </lineage>
</organism>
<evidence type="ECO:0000256" key="2">
    <source>
        <dbReference type="ARBA" id="ARBA00022692"/>
    </source>
</evidence>
<protein>
    <submittedName>
        <fullName evidence="6">MarP family serine protease</fullName>
        <ecNumber evidence="6">3.4.21.-</ecNumber>
    </submittedName>
</protein>
<dbReference type="RefSeq" id="WP_254573243.1">
    <property type="nucleotide sequence ID" value="NZ_CP098502.1"/>
</dbReference>
<proteinExistence type="predicted"/>
<keyword evidence="6" id="KW-0378">Hydrolase</keyword>